<evidence type="ECO:0000256" key="5">
    <source>
        <dbReference type="ARBA" id="ARBA00022737"/>
    </source>
</evidence>
<dbReference type="Proteomes" id="UP000694563">
    <property type="component" value="Chromosome 7"/>
</dbReference>
<dbReference type="FunFam" id="3.40.50.410:FF:000016">
    <property type="entry name" value="Collagen type VI alpha 3 chain"/>
    <property type="match status" value="1"/>
</dbReference>
<keyword evidence="5" id="KW-0677">Repeat</keyword>
<feature type="domain" description="VWFA" evidence="11">
    <location>
        <begin position="1999"/>
        <end position="2179"/>
    </location>
</feature>
<keyword evidence="6" id="KW-0130">Cell adhesion</keyword>
<dbReference type="PROSITE" id="PS00280">
    <property type="entry name" value="BPTI_KUNITZ_1"/>
    <property type="match status" value="1"/>
</dbReference>
<dbReference type="InterPro" id="IPR003961">
    <property type="entry name" value="FN3_dom"/>
</dbReference>
<dbReference type="Gene3D" id="2.60.40.10">
    <property type="entry name" value="Immunoglobulins"/>
    <property type="match status" value="1"/>
</dbReference>
<evidence type="ECO:0000256" key="9">
    <source>
        <dbReference type="SAM" id="MobiDB-lite"/>
    </source>
</evidence>
<dbReference type="InterPro" id="IPR013783">
    <property type="entry name" value="Ig-like_fold"/>
</dbReference>
<dbReference type="SUPFAM" id="SSF53300">
    <property type="entry name" value="vWA-like"/>
    <property type="match status" value="10"/>
</dbReference>
<dbReference type="SUPFAM" id="SSF57362">
    <property type="entry name" value="BPTI-like"/>
    <property type="match status" value="1"/>
</dbReference>
<dbReference type="PANTHER" id="PTHR24020">
    <property type="entry name" value="COLLAGEN ALPHA"/>
    <property type="match status" value="1"/>
</dbReference>
<sequence>MRKHRHLPLVAMFCLLLSGFGSVGAQQQEVIEVNKKDIVFLIDGSTALGPAPFNAIRDFVAKIVQRLEVGPDLIQVAVAQYADTVKPEFYFNTHQTRKDVMANVRKMKLMGGTTLNTGSALDFVRNNFFSSAAGCRMEEGVLPMLVLVTGGKSRDAVTEAAEEMKRNRIVTLAIGSRNADLAELEEIAHERDFVFNPNDFRLQFMQAILPQVLSPIRTLSGGVIVPERPPVQVTKRDIIFLLDGSLNVGNANFPYVRDFVATLVNDLDVGSDKIRVGLVQFSDNPKTEFSLYSYQSKSDIIQRLGQLRPQGGSVLNTGSALNFVLSNHFTEAGGSRINEQVPQVLVLVTAGSSADPYLQVSNELARAGVLTFAVGVRNADKAELEQIAFNPRMVYFMDDFSALAALPQELNKPITTYVSGGVEEVPLAPTESKKDVLFLIDGSTNLLGSFPPVRDFVHKVISDLNVGSDATRVAVAQFSDTIQVEFDFAEYSSKQDMLVKVKRMKLRNGKQLNIGAALDEAVRRLFVREAGSRIEEGVPQFLVLFVAGRSTDEVEEPSDVLRNTGVVTFGIKAKNADPTELQRIVYAPQFLLNVESLQRISELQPNIVNLLRTVQLQPPVERGEKKDVVFLIDGSDGVRRGFPLLKTFVQRVVESLEVGRDKVRVAVAQYSNTIQPEFLLDTYEDKADLVSAIQQLKLMGGSPLNTGAALDYLIKNVFTVSSGSRIAEGVPQFLILLTADRSQDDVRRPSVVLKTSGTVPFGIGIGNADLTELQTISFLPDFAISVPDFNQLDSVQQVVSNRVIRLTKQEIESLAPDLVFTSPSPVGVKRDVVFLVDGSRSAAQEFYLVRDLIGRIVSNLDVGIDTTRISVVQFSDHPHVEFLLNTHSTKDEVQSAVRQLRAKGGQLVNVGEALEFVAKTIFTRPSGSRIEEGVPQFLVILSSHKSDDDFEYPSLQVKQVGVAPMMIAKNVDTEEMIQISLSPEYIFQVSSFQELPSLEQKLLTPIETLTVDQIRRLLGDVQPPVVVSGDEKDIVFLIDSSDSVRQEGLAHIRDFISRIVQQLQVGPNKVRIGVVQFSNGVFPEFYLKTLKSKNAVLDAIRRLRLRGGSPLNAGKALDFVVKNYFIKSAGSRIEDGVPQHLVVILGDRSQDDVDRPARVITSTNIKPLGVGARNVDRDQLQVITNDPGRVLVVQDFTGLSTLEQRIQNILDEITIFPTDSPVPFPPDGKKQADIVFLLDGSINLGRDNFQEVLQFVYSVVDAIYRDGDSIQVGLAQYNSDVTDEFFLKDHSTKAQILDAINKVIYKGGRVANTGAAIRHVQERHFVKEAGSRIDQRVPQIAFIVTGGKSTDDGPGASLEITQKGVKVFAVGVRNIDLKEVSLLASENAMSFRASTAQELSELNEQVLVTLEAAMQERLCPGSTDVTRDCDLDVIIGFDVSDVGPGQNIFSSQRALESRVESVLNRITQMQKISCTGNQPPNVRVAIMAQAQGGPVEGLDFSEYRPELLERFLDMRTRGAYYLRADTLRSYLSKFRSSAPGSTKVIIHFTDGADEPIDRLEAASSTLHSEGVNALIFVGLDRVTNFDRLMQLEFGRGFTYNRPLRVNLLDLDFELAEQLDNIAERTCCKVPCKCSGQRGDRGVPGPIGPKGVTGDLGYGGYPGDEGGPGERGPPGVNGTQGFQGCPGQRGTKGSRGFPGEKGELGEMGLDGIDGEEGDKGLPGSSGEKGYSGRRGDKGVKGERGDRGDRGLRGDPGDSGADNTQRGSRGQKGEIGPMGDPGPVGLEGQDGGVGRRGMPGRRGPIGVKGTKGAPGQAGPAGEQGMRGPQGPPGPVGTPGIRGEQGVPGPRAGSGPPGPPGERGRIGPLGRKGEPGDPGPKGPVGQPGPRGEMGDDGRDGIGGPGPKGRKGERGFVGYAGPKGGPGDRGVAGGPGPKGNRGRRGNAGAPGIPGQKGEIGYPGPSGLKGEKGESRHQCALVRNIKDKCPCCYGPRECPVFPTELAFAIDTSSGVVREVFNRMKQTVLRVVNNLTIAESNCPRGARVALVTYNNEVTTEIRFADARKKSSLLQQIQNFQATLTTKPRSLETAMSFVARNTFKRARSGFLMRKVAVFFSNGDTRASPQLNDAVLKLYDAGVVPVFLTSRQDAVLARALEINNTAVGHAIVLPTSGGQLNQTIQRLLTCHICLDVCDPHPSCSATGQRPSFRDRRAAPTDVDTDITFILDSSESTTPLQFSEMKKYISHIVTNLEISSEPKVSQHHARVAVLQQAPYEHEINSSFPPVKTEFSLTDYASKEKIINYLHNQMTQLHGTRALGSAIEHTIAHVFESAPSPRDLKVIVLMMTGKVNKKELEHLQRAVINAKCKGYFFVVLGIGKKVNAKNIYTLASEPNDVFFKLVDKPGELHEEPLLRFGTLLPSFIKSEFAFYLSPEIRTQCQWLQNGQQIQSQHPVLTGQKAVFVAPNATVSRTFTTSTTISATIKPEASVQARTTPASTTAQARATEATPASSVLQGNATAQGAAGATAHTKASSRAIANATAASGRRRHSAKTHDIQITDVTESSARLRWASPEPHNTFDVTVTLAHDHSLVQRQNLTGTEHVIRGLRSGQKYVVVITGYQKSQPKVTYTGSFSTKTPAQPQVSLANMMLNTEPLEGPESVMDICRLQKDEGTCRSFVLKWYYDPETKSCARFWYGGCGGNENRFNTQKECEKLCMPGAINPGVVTTIGT</sequence>
<reference evidence="14" key="1">
    <citation type="submission" date="2020-10" db="EMBL/GenBank/DDBJ databases">
        <title>Catharus ustulatus (Swainson's thrush) genome, bCatUst1, primary haplotype v2.</title>
        <authorList>
            <person name="Delmore K."/>
            <person name="Vafadar M."/>
            <person name="Formenti G."/>
            <person name="Chow W."/>
            <person name="Pelan S."/>
            <person name="Howe K."/>
            <person name="Rhie A."/>
            <person name="Mountcastle J."/>
            <person name="Haase B."/>
            <person name="Fedrigo O."/>
            <person name="Jarvis E.D."/>
        </authorList>
    </citation>
    <scope>NUCLEOTIDE SEQUENCE [LARGE SCALE GENOMIC DNA]</scope>
</reference>
<feature type="compositionally biased region" description="Gly residues" evidence="9">
    <location>
        <begin position="1786"/>
        <end position="1795"/>
    </location>
</feature>
<evidence type="ECO:0000313" key="15">
    <source>
        <dbReference type="Proteomes" id="UP000694563"/>
    </source>
</evidence>
<dbReference type="PROSITE" id="PS50853">
    <property type="entry name" value="FN3"/>
    <property type="match status" value="1"/>
</dbReference>
<dbReference type="GO" id="GO:0005581">
    <property type="term" value="C:collagen trimer"/>
    <property type="evidence" value="ECO:0007669"/>
    <property type="project" value="UniProtKB-KW"/>
</dbReference>
<feature type="domain" description="Fibronectin type-III" evidence="13">
    <location>
        <begin position="2547"/>
        <end position="2639"/>
    </location>
</feature>
<dbReference type="CDD" id="cd00063">
    <property type="entry name" value="FN3"/>
    <property type="match status" value="1"/>
</dbReference>
<feature type="signal peptide" evidence="10">
    <location>
        <begin position="1"/>
        <end position="25"/>
    </location>
</feature>
<evidence type="ECO:0000256" key="2">
    <source>
        <dbReference type="ARBA" id="ARBA00022525"/>
    </source>
</evidence>
<dbReference type="Pfam" id="PF00092">
    <property type="entry name" value="VWA"/>
    <property type="match status" value="9"/>
</dbReference>
<gene>
    <name evidence="14" type="primary">COL6A3</name>
</gene>
<dbReference type="Pfam" id="PF00014">
    <property type="entry name" value="Kunitz_BPTI"/>
    <property type="match status" value="1"/>
</dbReference>
<dbReference type="Gene3D" id="4.10.410.10">
    <property type="entry name" value="Pancreatic trypsin inhibitor Kunitz domain"/>
    <property type="match status" value="1"/>
</dbReference>
<dbReference type="InterPro" id="IPR050525">
    <property type="entry name" value="ECM_Assembly_Org"/>
</dbReference>
<dbReference type="GO" id="GO:0007155">
    <property type="term" value="P:cell adhesion"/>
    <property type="evidence" value="ECO:0007669"/>
    <property type="project" value="UniProtKB-KW"/>
</dbReference>
<keyword evidence="8" id="KW-1015">Disulfide bond</keyword>
<feature type="domain" description="VWFA" evidence="11">
    <location>
        <begin position="627"/>
        <end position="803"/>
    </location>
</feature>
<evidence type="ECO:0000259" key="12">
    <source>
        <dbReference type="PROSITE" id="PS50279"/>
    </source>
</evidence>
<dbReference type="Ensembl" id="ENSCUST00005011019.1">
    <property type="protein sequence ID" value="ENSCUSP00005010573.1"/>
    <property type="gene ID" value="ENSCUSG00005006295.1"/>
</dbReference>
<feature type="compositionally biased region" description="Basic and acidic residues" evidence="9">
    <location>
        <begin position="1732"/>
        <end position="1754"/>
    </location>
</feature>
<feature type="domain" description="VWFA" evidence="11">
    <location>
        <begin position="435"/>
        <end position="607"/>
    </location>
</feature>
<accession>A0A8C3U909</accession>
<keyword evidence="3" id="KW-0272">Extracellular matrix</keyword>
<keyword evidence="4 10" id="KW-0732">Signal</keyword>
<feature type="compositionally biased region" description="Gly residues" evidence="9">
    <location>
        <begin position="1917"/>
        <end position="1935"/>
    </location>
</feature>
<evidence type="ECO:0000256" key="6">
    <source>
        <dbReference type="ARBA" id="ARBA00022889"/>
    </source>
</evidence>
<dbReference type="InterPro" id="IPR036116">
    <property type="entry name" value="FN3_sf"/>
</dbReference>
<dbReference type="PROSITE" id="PS50234">
    <property type="entry name" value="VWFA"/>
    <property type="match status" value="9"/>
</dbReference>
<feature type="domain" description="VWFA" evidence="11">
    <location>
        <begin position="1233"/>
        <end position="1406"/>
    </location>
</feature>
<feature type="chain" id="PRO_5034030829" evidence="10">
    <location>
        <begin position="26"/>
        <end position="2725"/>
    </location>
</feature>
<dbReference type="PROSITE" id="PS50279">
    <property type="entry name" value="BPTI_KUNITZ_2"/>
    <property type="match status" value="1"/>
</dbReference>
<feature type="region of interest" description="Disordered" evidence="9">
    <location>
        <begin position="1642"/>
        <end position="1965"/>
    </location>
</feature>
<evidence type="ECO:0000256" key="8">
    <source>
        <dbReference type="ARBA" id="ARBA00023157"/>
    </source>
</evidence>
<dbReference type="InterPro" id="IPR002223">
    <property type="entry name" value="Kunitz_BPTI"/>
</dbReference>
<evidence type="ECO:0000256" key="1">
    <source>
        <dbReference type="ARBA" id="ARBA00004498"/>
    </source>
</evidence>
<dbReference type="GO" id="GO:0004867">
    <property type="term" value="F:serine-type endopeptidase inhibitor activity"/>
    <property type="evidence" value="ECO:0007669"/>
    <property type="project" value="InterPro"/>
</dbReference>
<feature type="compositionally biased region" description="Gly residues" evidence="9">
    <location>
        <begin position="1653"/>
        <end position="1671"/>
    </location>
</feature>
<dbReference type="Pfam" id="PF01391">
    <property type="entry name" value="Collagen"/>
    <property type="match status" value="2"/>
</dbReference>
<organism evidence="14 15">
    <name type="scientific">Catharus ustulatus</name>
    <name type="common">Russet-backed thrush</name>
    <name type="synonym">Hylocichla ustulatus</name>
    <dbReference type="NCBI Taxonomy" id="91951"/>
    <lineage>
        <taxon>Eukaryota</taxon>
        <taxon>Metazoa</taxon>
        <taxon>Chordata</taxon>
        <taxon>Craniata</taxon>
        <taxon>Vertebrata</taxon>
        <taxon>Euteleostomi</taxon>
        <taxon>Archelosauria</taxon>
        <taxon>Archosauria</taxon>
        <taxon>Dinosauria</taxon>
        <taxon>Saurischia</taxon>
        <taxon>Theropoda</taxon>
        <taxon>Coelurosauria</taxon>
        <taxon>Aves</taxon>
        <taxon>Neognathae</taxon>
        <taxon>Neoaves</taxon>
        <taxon>Telluraves</taxon>
        <taxon>Australaves</taxon>
        <taxon>Passeriformes</taxon>
        <taxon>Turdidae</taxon>
        <taxon>Catharus</taxon>
    </lineage>
</organism>
<evidence type="ECO:0000259" key="13">
    <source>
        <dbReference type="PROSITE" id="PS50853"/>
    </source>
</evidence>
<dbReference type="FunFam" id="3.40.50.410:FF:000037">
    <property type="entry name" value="Collagen type VI alpha 3 chain"/>
    <property type="match status" value="1"/>
</dbReference>
<evidence type="ECO:0000256" key="4">
    <source>
        <dbReference type="ARBA" id="ARBA00022729"/>
    </source>
</evidence>
<reference evidence="14" key="3">
    <citation type="submission" date="2025-09" db="UniProtKB">
        <authorList>
            <consortium name="Ensembl"/>
        </authorList>
    </citation>
    <scope>IDENTIFICATION</scope>
</reference>
<dbReference type="InterPro" id="IPR008160">
    <property type="entry name" value="Collagen"/>
</dbReference>
<feature type="domain" description="VWFA" evidence="11">
    <location>
        <begin position="1033"/>
        <end position="1213"/>
    </location>
</feature>
<evidence type="ECO:0000256" key="10">
    <source>
        <dbReference type="SAM" id="SignalP"/>
    </source>
</evidence>
<dbReference type="InterPro" id="IPR041900">
    <property type="entry name" value="vWA_collagen_alpha3-VI-like"/>
</dbReference>
<feature type="region of interest" description="Disordered" evidence="9">
    <location>
        <begin position="2534"/>
        <end position="2555"/>
    </location>
</feature>
<dbReference type="PANTHER" id="PTHR24020:SF13">
    <property type="entry name" value="COLLAGEN ALPHA-3(VI) CHAIN"/>
    <property type="match status" value="1"/>
</dbReference>
<feature type="domain" description="VWFA" evidence="11">
    <location>
        <begin position="237"/>
        <end position="410"/>
    </location>
</feature>
<dbReference type="InterPro" id="IPR036880">
    <property type="entry name" value="Kunitz_BPTI_sf"/>
</dbReference>
<reference evidence="14" key="2">
    <citation type="submission" date="2025-08" db="UniProtKB">
        <authorList>
            <consortium name="Ensembl"/>
        </authorList>
    </citation>
    <scope>IDENTIFICATION</scope>
</reference>
<dbReference type="CDD" id="cd01481">
    <property type="entry name" value="vWA_collagen_alpha3-VI-like"/>
    <property type="match status" value="3"/>
</dbReference>
<protein>
    <submittedName>
        <fullName evidence="14">Collagen type VI alpha 3 chain</fullName>
    </submittedName>
</protein>
<dbReference type="InterPro" id="IPR036465">
    <property type="entry name" value="vWFA_dom_sf"/>
</dbReference>
<proteinExistence type="predicted"/>
<dbReference type="FunFam" id="3.40.50.410:FF:000035">
    <property type="entry name" value="collagen alpha-3(VI) chain isoform X3"/>
    <property type="match status" value="1"/>
</dbReference>
<feature type="compositionally biased region" description="Low complexity" evidence="9">
    <location>
        <begin position="1835"/>
        <end position="1851"/>
    </location>
</feature>
<feature type="domain" description="VWFA" evidence="11">
    <location>
        <begin position="2217"/>
        <end position="2413"/>
    </location>
</feature>
<name>A0A8C3U909_CATUS</name>
<feature type="region of interest" description="Disordered" evidence="9">
    <location>
        <begin position="2481"/>
        <end position="2510"/>
    </location>
</feature>
<evidence type="ECO:0000256" key="7">
    <source>
        <dbReference type="ARBA" id="ARBA00023119"/>
    </source>
</evidence>
<dbReference type="SMART" id="SM00131">
    <property type="entry name" value="KU"/>
    <property type="match status" value="1"/>
</dbReference>
<dbReference type="Gene3D" id="3.40.50.410">
    <property type="entry name" value="von Willebrand factor, type A domain"/>
    <property type="match status" value="9"/>
</dbReference>
<feature type="domain" description="VWFA" evidence="11">
    <location>
        <begin position="831"/>
        <end position="1002"/>
    </location>
</feature>
<feature type="domain" description="BPTI/Kunitz inhibitor" evidence="12">
    <location>
        <begin position="2660"/>
        <end position="2710"/>
    </location>
</feature>
<dbReference type="CDD" id="cd01450">
    <property type="entry name" value="vWFA_subfamily_ECM"/>
    <property type="match status" value="2"/>
</dbReference>
<feature type="compositionally biased region" description="Polar residues" evidence="9">
    <location>
        <begin position="2485"/>
        <end position="2510"/>
    </location>
</feature>
<dbReference type="InterPro" id="IPR002035">
    <property type="entry name" value="VWF_A"/>
</dbReference>
<comment type="subcellular location">
    <subcellularLocation>
        <location evidence="1">Secreted</location>
        <location evidence="1">Extracellular space</location>
        <location evidence="1">Extracellular matrix</location>
    </subcellularLocation>
</comment>
<evidence type="ECO:0000259" key="11">
    <source>
        <dbReference type="PROSITE" id="PS50234"/>
    </source>
</evidence>
<keyword evidence="2" id="KW-0964">Secreted</keyword>
<keyword evidence="15" id="KW-1185">Reference proteome</keyword>
<evidence type="ECO:0000256" key="3">
    <source>
        <dbReference type="ARBA" id="ARBA00022530"/>
    </source>
</evidence>
<dbReference type="CDD" id="cd22629">
    <property type="entry name" value="Kunitz_collagen_alpha3_VI"/>
    <property type="match status" value="1"/>
</dbReference>
<dbReference type="SUPFAM" id="SSF49265">
    <property type="entry name" value="Fibronectin type III"/>
    <property type="match status" value="1"/>
</dbReference>
<dbReference type="PRINTS" id="PR00453">
    <property type="entry name" value="VWFADOMAIN"/>
</dbReference>
<evidence type="ECO:0000313" key="14">
    <source>
        <dbReference type="Ensembl" id="ENSCUSP00005010573.1"/>
    </source>
</evidence>
<dbReference type="FunFam" id="3.40.50.410:FF:000003">
    <property type="entry name" value="Collagen type VI alpha 3 chain"/>
    <property type="match status" value="5"/>
</dbReference>
<dbReference type="FunFam" id="4.10.410.10:FF:000007">
    <property type="entry name" value="Collagen type VI alpha 3 chain"/>
    <property type="match status" value="1"/>
</dbReference>
<keyword evidence="7" id="KW-0176">Collagen</keyword>
<feature type="domain" description="VWFA" evidence="11">
    <location>
        <begin position="37"/>
        <end position="212"/>
    </location>
</feature>
<dbReference type="InterPro" id="IPR020901">
    <property type="entry name" value="Prtase_inh_Kunz-CS"/>
</dbReference>
<dbReference type="SMART" id="SM00327">
    <property type="entry name" value="VWA"/>
    <property type="match status" value="10"/>
</dbReference>
<dbReference type="FunFam" id="3.40.50.410:FF:000022">
    <property type="entry name" value="Collagen type VI alpha 3 chain"/>
    <property type="match status" value="1"/>
</dbReference>
<dbReference type="PRINTS" id="PR00759">
    <property type="entry name" value="BASICPTASE"/>
</dbReference>
<feature type="compositionally biased region" description="Low complexity" evidence="9">
    <location>
        <begin position="1799"/>
        <end position="1826"/>
    </location>
</feature>
<dbReference type="FunFam" id="3.40.50.410:FF:000021">
    <property type="entry name" value="Collagen, type VI, alpha 3"/>
    <property type="match status" value="1"/>
</dbReference>